<dbReference type="Gene3D" id="1.25.40.10">
    <property type="entry name" value="Tetratricopeptide repeat domain"/>
    <property type="match status" value="1"/>
</dbReference>
<comment type="similarity">
    <text evidence="2">Belongs to the SNAP family.</text>
</comment>
<comment type="subcellular location">
    <subcellularLocation>
        <location evidence="1">Membrane</location>
        <topology evidence="1">Peripheral membrane protein</topology>
    </subcellularLocation>
</comment>
<feature type="region of interest" description="Disordered" evidence="9">
    <location>
        <begin position="277"/>
        <end position="344"/>
    </location>
</feature>
<keyword evidence="6" id="KW-0472">Membrane</keyword>
<comment type="caution">
    <text evidence="10">The sequence shown here is derived from an EMBL/GenBank/DDBJ whole genome shotgun (WGS) entry which is preliminary data.</text>
</comment>
<proteinExistence type="inferred from homology"/>
<keyword evidence="3" id="KW-0813">Transport</keyword>
<reference evidence="10 11" key="1">
    <citation type="submission" date="2024-04" db="EMBL/GenBank/DDBJ databases">
        <title>Tritrichomonas musculus Genome.</title>
        <authorList>
            <person name="Alves-Ferreira E."/>
            <person name="Grigg M."/>
            <person name="Lorenzi H."/>
            <person name="Galac M."/>
        </authorList>
    </citation>
    <scope>NUCLEOTIDE SEQUENCE [LARGE SCALE GENOMIC DNA]</scope>
    <source>
        <strain evidence="10 11">EAF2021</strain>
    </source>
</reference>
<name>A0ABR2JU14_9EUKA</name>
<keyword evidence="11" id="KW-1185">Reference proteome</keyword>
<evidence type="ECO:0000256" key="1">
    <source>
        <dbReference type="ARBA" id="ARBA00004170"/>
    </source>
</evidence>
<evidence type="ECO:0000256" key="5">
    <source>
        <dbReference type="ARBA" id="ARBA00022927"/>
    </source>
</evidence>
<keyword evidence="5" id="KW-0653">Protein transport</keyword>
<evidence type="ECO:0000313" key="10">
    <source>
        <dbReference type="EMBL" id="KAK8882360.1"/>
    </source>
</evidence>
<evidence type="ECO:0000256" key="9">
    <source>
        <dbReference type="SAM" id="MobiDB-lite"/>
    </source>
</evidence>
<dbReference type="SUPFAM" id="SSF48452">
    <property type="entry name" value="TPR-like"/>
    <property type="match status" value="1"/>
</dbReference>
<accession>A0ABR2JU14</accession>
<dbReference type="Pfam" id="PF14938">
    <property type="entry name" value="SNAP"/>
    <property type="match status" value="1"/>
</dbReference>
<evidence type="ECO:0000256" key="2">
    <source>
        <dbReference type="ARBA" id="ARBA00010050"/>
    </source>
</evidence>
<protein>
    <recommendedName>
        <fullName evidence="7">Gamma-soluble NSF attachment protein</fullName>
    </recommendedName>
    <alternativeName>
        <fullName evidence="8">N-ethylmaleimide-sensitive factor attachment protein gamma</fullName>
    </alternativeName>
</protein>
<evidence type="ECO:0000256" key="4">
    <source>
        <dbReference type="ARBA" id="ARBA00022892"/>
    </source>
</evidence>
<sequence length="344" mass="38697">MTDKSKAKAADQYVKQAAKAEKKSFFHKPDPGEAASLYQKAAEIYLKEKMYQEAKVCYERSAINFDHDGQSLSSGSNYGLAAKAAFLKKDPKEVIRLCLQCKIQYFEAGNGLPAVRVIKEYAQKLRDVDPETSYQLYDNLLDIIETEEKYHWEKDSFVDFALLCFDMKKYEECYKAWDRAKKAFVHLNNTDGASHCLLSSIVIALERNDIVKAKELYDAAIQEDYFVKTQDYNCIDMIYRGVKNHDGDLLEIGQKNIIIGFIKPEIARIIDSFKAPKSEPVEEPQGKSGKPAPVGGPSKEAQAIAAEAAQLAENEMSGDEEKKGGEEEEGGGENKPQDDEDWLL</sequence>
<evidence type="ECO:0000256" key="7">
    <source>
        <dbReference type="ARBA" id="ARBA00040047"/>
    </source>
</evidence>
<organism evidence="10 11">
    <name type="scientific">Tritrichomonas musculus</name>
    <dbReference type="NCBI Taxonomy" id="1915356"/>
    <lineage>
        <taxon>Eukaryota</taxon>
        <taxon>Metamonada</taxon>
        <taxon>Parabasalia</taxon>
        <taxon>Tritrichomonadida</taxon>
        <taxon>Tritrichomonadidae</taxon>
        <taxon>Tritrichomonas</taxon>
    </lineage>
</organism>
<evidence type="ECO:0000256" key="6">
    <source>
        <dbReference type="ARBA" id="ARBA00023136"/>
    </source>
</evidence>
<evidence type="ECO:0000256" key="8">
    <source>
        <dbReference type="ARBA" id="ARBA00042485"/>
    </source>
</evidence>
<dbReference type="EMBL" id="JAPFFF010000009">
    <property type="protein sequence ID" value="KAK8882360.1"/>
    <property type="molecule type" value="Genomic_DNA"/>
</dbReference>
<dbReference type="PANTHER" id="PTHR13768">
    <property type="entry name" value="SOLUBLE NSF ATTACHMENT PROTEIN SNAP"/>
    <property type="match status" value="1"/>
</dbReference>
<feature type="compositionally biased region" description="Low complexity" evidence="9">
    <location>
        <begin position="300"/>
        <end position="315"/>
    </location>
</feature>
<dbReference type="InterPro" id="IPR000744">
    <property type="entry name" value="NSF_attach"/>
</dbReference>
<evidence type="ECO:0000256" key="3">
    <source>
        <dbReference type="ARBA" id="ARBA00022448"/>
    </source>
</evidence>
<evidence type="ECO:0000313" key="11">
    <source>
        <dbReference type="Proteomes" id="UP001470230"/>
    </source>
</evidence>
<dbReference type="Proteomes" id="UP001470230">
    <property type="component" value="Unassembled WGS sequence"/>
</dbReference>
<dbReference type="PANTHER" id="PTHR13768:SF2">
    <property type="entry name" value="GAMMA-SOLUBLE NSF ATTACHMENT PROTEIN"/>
    <property type="match status" value="1"/>
</dbReference>
<gene>
    <name evidence="10" type="ORF">M9Y10_045002</name>
</gene>
<dbReference type="InterPro" id="IPR011990">
    <property type="entry name" value="TPR-like_helical_dom_sf"/>
</dbReference>
<keyword evidence="4" id="KW-0931">ER-Golgi transport</keyword>